<organism evidence="6 7">
    <name type="scientific">Eggerthella sinensis</name>
    <dbReference type="NCBI Taxonomy" id="242230"/>
    <lineage>
        <taxon>Bacteria</taxon>
        <taxon>Bacillati</taxon>
        <taxon>Actinomycetota</taxon>
        <taxon>Coriobacteriia</taxon>
        <taxon>Eggerthellales</taxon>
        <taxon>Eggerthellaceae</taxon>
        <taxon>Eggerthella</taxon>
    </lineage>
</organism>
<dbReference type="InterPro" id="IPR006311">
    <property type="entry name" value="TAT_signal"/>
</dbReference>
<dbReference type="PROSITE" id="PS51318">
    <property type="entry name" value="TAT"/>
    <property type="match status" value="1"/>
</dbReference>
<gene>
    <name evidence="6" type="ORF">C1876_09785</name>
</gene>
<dbReference type="InterPro" id="IPR036188">
    <property type="entry name" value="FAD/NAD-bd_sf"/>
</dbReference>
<dbReference type="InterPro" id="IPR019546">
    <property type="entry name" value="TAT_signal_bac_arc"/>
</dbReference>
<dbReference type="PANTHER" id="PTHR43400:SF10">
    <property type="entry name" value="3-OXOSTEROID 1-DEHYDROGENASE"/>
    <property type="match status" value="1"/>
</dbReference>
<proteinExistence type="predicted"/>
<evidence type="ECO:0000256" key="3">
    <source>
        <dbReference type="ARBA" id="ARBA00022827"/>
    </source>
</evidence>
<evidence type="ECO:0000256" key="1">
    <source>
        <dbReference type="ARBA" id="ARBA00001974"/>
    </source>
</evidence>
<dbReference type="Gene3D" id="3.50.50.60">
    <property type="entry name" value="FAD/NAD(P)-binding domain"/>
    <property type="match status" value="2"/>
</dbReference>
<dbReference type="NCBIfam" id="TIGR01409">
    <property type="entry name" value="TAT_signal_seq"/>
    <property type="match status" value="1"/>
</dbReference>
<dbReference type="PANTHER" id="PTHR43400">
    <property type="entry name" value="FUMARATE REDUCTASE"/>
    <property type="match status" value="1"/>
</dbReference>
<dbReference type="InterPro" id="IPR003953">
    <property type="entry name" value="FAD-dep_OxRdtase_2_FAD-bd"/>
</dbReference>
<evidence type="ECO:0000256" key="2">
    <source>
        <dbReference type="ARBA" id="ARBA00022630"/>
    </source>
</evidence>
<reference evidence="6 7" key="1">
    <citation type="journal article" date="2018" name="Elife">
        <title>Discovery and characterization of a prevalent human gut bacterial enzyme sufficient for the inactivation of a family of plant toxins.</title>
        <authorList>
            <person name="Koppel N."/>
            <person name="Bisanz J.E."/>
            <person name="Pandelia M.E."/>
            <person name="Turnbaugh P.J."/>
            <person name="Balskus E.P."/>
        </authorList>
    </citation>
    <scope>NUCLEOTIDE SEQUENCE [LARGE SCALE GENOMIC DNA]</scope>
    <source>
        <strain evidence="6 7">DSM 16107</strain>
    </source>
</reference>
<keyword evidence="3" id="KW-0274">FAD</keyword>
<protein>
    <submittedName>
        <fullName evidence="6">FAD-binding dehydrogenase</fullName>
    </submittedName>
</protein>
<accession>A0ABX9HJ91</accession>
<comment type="caution">
    <text evidence="6">The sequence shown here is derived from an EMBL/GenBank/DDBJ whole genome shotgun (WGS) entry which is preliminary data.</text>
</comment>
<keyword evidence="2" id="KW-0285">Flavoprotein</keyword>
<dbReference type="InterPro" id="IPR027477">
    <property type="entry name" value="Succ_DH/fumarate_Rdtase_cat_sf"/>
</dbReference>
<dbReference type="InterPro" id="IPR050315">
    <property type="entry name" value="FAD-oxidoreductase_2"/>
</dbReference>
<dbReference type="Pfam" id="PF00890">
    <property type="entry name" value="FAD_binding_2"/>
    <property type="match status" value="1"/>
</dbReference>
<dbReference type="Proteomes" id="UP000253817">
    <property type="component" value="Unassembled WGS sequence"/>
</dbReference>
<sequence>MNTSTKTNLDGRGLSRRGFLGLAGVAGVGAMAGLAGCAPQQSADAASSAKGGEAAAASGESDWLGSAPAIADGDIVDTRETDVLIVGAGNAGMMAAATAADEGVDFILCEKNAQVQSTRHWIGAVNTAQQQEAGVDIDRGELLNELARYASYKCDMDVWKVWVDESAEMMAYLDPIMEASLGMKASLDTDKFDKQKHYTPMVQHMYLTDPALGIKPEKERNQVLQEYIEGKGATIDFGTKMVKLEREGDGAGRVTGAIFETEQGYVRINAKKGVLLTTGGYAGNPVMTKALAPIVPQCTTTADNTPSCDGLGIKAALWAGAKMDPQPAPMLFARGAVAPGVDAGYVGEGMDAALPGTVFQSNVGTQPFMAVDRTGKRFVNESSPYEAVCFASSNRPGGVWCKVWDANIVEDIERFSTVGCSKIIAQAFAGGATPEEYFQKQIDGGTLFKADTVEELAGKLGFEGEAKENFLAQVERYNELNEQQRDDDFGKEPFRLSALSTPPFYGGWFGACYLTTVDGIKINPDMQALDQQEQVIEGLYCAGDCSGSLFADNYPEYIIGCACGRTLTFARQAVKHMNER</sequence>
<dbReference type="SUPFAM" id="SSF51905">
    <property type="entry name" value="FAD/NAD(P)-binding domain"/>
    <property type="match status" value="1"/>
</dbReference>
<dbReference type="Gene3D" id="3.90.700.10">
    <property type="entry name" value="Succinate dehydrogenase/fumarate reductase flavoprotein, catalytic domain"/>
    <property type="match status" value="1"/>
</dbReference>
<dbReference type="SUPFAM" id="SSF56425">
    <property type="entry name" value="Succinate dehydrogenase/fumarate reductase flavoprotein, catalytic domain"/>
    <property type="match status" value="1"/>
</dbReference>
<name>A0ABX9HJ91_9ACTN</name>
<evidence type="ECO:0000259" key="5">
    <source>
        <dbReference type="Pfam" id="PF00890"/>
    </source>
</evidence>
<feature type="domain" description="FAD-dependent oxidoreductase 2 FAD-binding" evidence="5">
    <location>
        <begin position="82"/>
        <end position="554"/>
    </location>
</feature>
<dbReference type="EMBL" id="PPTT01000015">
    <property type="protein sequence ID" value="RDB68547.1"/>
    <property type="molecule type" value="Genomic_DNA"/>
</dbReference>
<comment type="cofactor">
    <cofactor evidence="1">
        <name>FAD</name>
        <dbReference type="ChEBI" id="CHEBI:57692"/>
    </cofactor>
</comment>
<evidence type="ECO:0000256" key="4">
    <source>
        <dbReference type="ARBA" id="ARBA00023002"/>
    </source>
</evidence>
<keyword evidence="7" id="KW-1185">Reference proteome</keyword>
<evidence type="ECO:0000313" key="7">
    <source>
        <dbReference type="Proteomes" id="UP000253817"/>
    </source>
</evidence>
<evidence type="ECO:0000313" key="6">
    <source>
        <dbReference type="EMBL" id="RDB68547.1"/>
    </source>
</evidence>
<keyword evidence="4" id="KW-0560">Oxidoreductase</keyword>